<organism evidence="2 3">
    <name type="scientific">Deinococcus peraridilitoris (strain DSM 19664 / LMG 22246 / CIP 109416 / KR-200)</name>
    <dbReference type="NCBI Taxonomy" id="937777"/>
    <lineage>
        <taxon>Bacteria</taxon>
        <taxon>Thermotogati</taxon>
        <taxon>Deinococcota</taxon>
        <taxon>Deinococci</taxon>
        <taxon>Deinococcales</taxon>
        <taxon>Deinococcaceae</taxon>
        <taxon>Deinococcus</taxon>
    </lineage>
</organism>
<dbReference type="EMBL" id="CP003383">
    <property type="protein sequence ID" value="AFZ69292.1"/>
    <property type="molecule type" value="Genomic_DNA"/>
</dbReference>
<keyword evidence="2" id="KW-0614">Plasmid</keyword>
<protein>
    <submittedName>
        <fullName evidence="2">Copper chaperone</fullName>
    </submittedName>
</protein>
<dbReference type="SUPFAM" id="SSF55008">
    <property type="entry name" value="HMA, heavy metal-associated domain"/>
    <property type="match status" value="1"/>
</dbReference>
<reference evidence="3" key="1">
    <citation type="submission" date="2012-03" db="EMBL/GenBank/DDBJ databases">
        <title>Complete sequence of plasmid 1 of Deinococcus peraridilitoris DSM 19664.</title>
        <authorList>
            <person name="Lucas S."/>
            <person name="Copeland A."/>
            <person name="Lapidus A."/>
            <person name="Glavina del Rio T."/>
            <person name="Dalin E."/>
            <person name="Tice H."/>
            <person name="Bruce D."/>
            <person name="Goodwin L."/>
            <person name="Pitluck S."/>
            <person name="Peters L."/>
            <person name="Mikhailova N."/>
            <person name="Lu M."/>
            <person name="Kyrpides N."/>
            <person name="Mavromatis K."/>
            <person name="Ivanova N."/>
            <person name="Brettin T."/>
            <person name="Detter J.C."/>
            <person name="Han C."/>
            <person name="Larimer F."/>
            <person name="Land M."/>
            <person name="Hauser L."/>
            <person name="Markowitz V."/>
            <person name="Cheng J.-F."/>
            <person name="Hugenholtz P."/>
            <person name="Woyke T."/>
            <person name="Wu D."/>
            <person name="Pukall R."/>
            <person name="Steenblock K."/>
            <person name="Brambilla E."/>
            <person name="Klenk H.-P."/>
            <person name="Eisen J.A."/>
        </authorList>
    </citation>
    <scope>NUCLEOTIDE SEQUENCE [LARGE SCALE GENOMIC DNA]</scope>
    <source>
        <strain evidence="3">DSM 19664 / LMG 22246 / CIP 109416 / KR-200</strain>
        <plasmid evidence="3">Plasmid pDEIPE01</plasmid>
    </source>
</reference>
<geneLocation type="plasmid" evidence="2 3">
    <name>pDEIPE01</name>
</geneLocation>
<dbReference type="PROSITE" id="PS50846">
    <property type="entry name" value="HMA_2"/>
    <property type="match status" value="1"/>
</dbReference>
<dbReference type="AlphaFoldDB" id="L0A7Y2"/>
<gene>
    <name evidence="2" type="ordered locus">Deipe_3877</name>
</gene>
<dbReference type="HOGENOM" id="CLU_134973_10_4_0"/>
<accession>L0A7Y2</accession>
<keyword evidence="3" id="KW-1185">Reference proteome</keyword>
<dbReference type="CDD" id="cd00371">
    <property type="entry name" value="HMA"/>
    <property type="match status" value="1"/>
</dbReference>
<dbReference type="OrthoDB" id="9813965at2"/>
<dbReference type="KEGG" id="dpd:Deipe_3877"/>
<name>L0A7Y2_DEIPD</name>
<dbReference type="RefSeq" id="WP_015231194.1">
    <property type="nucleotide sequence ID" value="NC_019789.1"/>
</dbReference>
<feature type="domain" description="HMA" evidence="1">
    <location>
        <begin position="3"/>
        <end position="72"/>
    </location>
</feature>
<dbReference type="GO" id="GO:0046872">
    <property type="term" value="F:metal ion binding"/>
    <property type="evidence" value="ECO:0007669"/>
    <property type="project" value="InterPro"/>
</dbReference>
<dbReference type="InterPro" id="IPR006121">
    <property type="entry name" value="HMA_dom"/>
</dbReference>
<proteinExistence type="predicted"/>
<evidence type="ECO:0000313" key="3">
    <source>
        <dbReference type="Proteomes" id="UP000010467"/>
    </source>
</evidence>
<dbReference type="Gene3D" id="3.30.70.100">
    <property type="match status" value="1"/>
</dbReference>
<dbReference type="Pfam" id="PF00403">
    <property type="entry name" value="HMA"/>
    <property type="match status" value="1"/>
</dbReference>
<dbReference type="PATRIC" id="fig|937777.3.peg.3890"/>
<evidence type="ECO:0000259" key="1">
    <source>
        <dbReference type="PROSITE" id="PS50846"/>
    </source>
</evidence>
<dbReference type="InterPro" id="IPR036163">
    <property type="entry name" value="HMA_dom_sf"/>
</dbReference>
<evidence type="ECO:0000313" key="2">
    <source>
        <dbReference type="EMBL" id="AFZ69292.1"/>
    </source>
</evidence>
<sequence>MPTQLDFKVTGEETIHCASCEQRIDTALHRLPGVQNVQASSRTQGIKVTIDPDQVKPEDVRARLEKMGYEVQQA</sequence>
<dbReference type="Proteomes" id="UP000010467">
    <property type="component" value="Plasmid pDEIPE01"/>
</dbReference>